<dbReference type="GO" id="GO:0000272">
    <property type="term" value="P:polysaccharide catabolic process"/>
    <property type="evidence" value="ECO:0007669"/>
    <property type="project" value="UniProtKB-KW"/>
</dbReference>
<dbReference type="STRING" id="441959.B8M2R4"/>
<keyword evidence="6 10" id="KW-0378">Hydrolase</keyword>
<evidence type="ECO:0000256" key="6">
    <source>
        <dbReference type="ARBA" id="ARBA00022801"/>
    </source>
</evidence>
<sequence>MGLAVVRYLQGKETYSTRLVHDLLHDWRINISDNGWTTDKIGLEWLGIHFIPLPNGRTMVGTGVSPSWFSPEPDIATLNVMLFCKEKLVTGNKLRHCDVRPTKYQDDLLTIGPQQNDHGPFLASVPTLINDVRICQLQKILGEAWGPILGHGHGSSRTSLLEPHSGKHSQMPLITDYHTASNDFKIPLFTDCHPGAGFSSQTQEFRRFVTMKTSVYAGLALAALAAPAFAYDIPDNVQAFYDKVKNGGSCTGKDLLKGGFYAVEDGSKNFGYCQKYFTGKGLYLKGPGSQLADMDIDCDGSQKGIDHRCKSSDDTQDETAFKDQVSKYGISDLRADIHPYVVLGNYGDYSPTFDPEQHGIKPLSLVAVVCNNKLIYGIWGDTNGDDGPPLVGESSLAVGTACFGQSMNGNNGHDGTDVLYIAFSGDQAVPGSSADWKASSYADFAASIKDLGDQLVAQL</sequence>
<evidence type="ECO:0000256" key="9">
    <source>
        <dbReference type="ARBA" id="ARBA00023326"/>
    </source>
</evidence>
<evidence type="ECO:0000256" key="1">
    <source>
        <dbReference type="ARBA" id="ARBA00000405"/>
    </source>
</evidence>
<keyword evidence="8 10" id="KW-0326">Glycosidase</keyword>
<comment type="subcellular location">
    <subcellularLocation>
        <location evidence="2 10">Secreted</location>
    </subcellularLocation>
</comment>
<dbReference type="InParanoid" id="B8M2R4"/>
<keyword evidence="7" id="KW-0119">Carbohydrate metabolism</keyword>
<dbReference type="VEuPathDB" id="FungiDB:TSTA_094150"/>
<dbReference type="EMBL" id="EQ962653">
    <property type="protein sequence ID" value="EED22169.1"/>
    <property type="molecule type" value="Genomic_DNA"/>
</dbReference>
<keyword evidence="4" id="KW-0964">Secreted</keyword>
<dbReference type="RefSeq" id="XP_002479132.1">
    <property type="nucleotide sequence ID" value="XM_002479087.1"/>
</dbReference>
<dbReference type="Pfam" id="PF07335">
    <property type="entry name" value="Glyco_hydro_75"/>
    <property type="match status" value="1"/>
</dbReference>
<dbReference type="HOGENOM" id="CLU_596084_0_0_1"/>
<dbReference type="AlphaFoldDB" id="B8M2R4"/>
<evidence type="ECO:0000256" key="3">
    <source>
        <dbReference type="ARBA" id="ARBA00007799"/>
    </source>
</evidence>
<evidence type="ECO:0000256" key="4">
    <source>
        <dbReference type="ARBA" id="ARBA00022525"/>
    </source>
</evidence>
<comment type="catalytic activity">
    <reaction evidence="1 10">
        <text>Endohydrolysis of beta-(1-&gt;4)-linkages between D-glucosamine residues in a partly acetylated chitosan.</text>
        <dbReference type="EC" id="3.2.1.132"/>
    </reaction>
</comment>
<organism evidence="11 12">
    <name type="scientific">Talaromyces stipitatus (strain ATCC 10500 / CBS 375.48 / QM 6759 / NRRL 1006)</name>
    <name type="common">Penicillium stipitatum</name>
    <dbReference type="NCBI Taxonomy" id="441959"/>
    <lineage>
        <taxon>Eukaryota</taxon>
        <taxon>Fungi</taxon>
        <taxon>Dikarya</taxon>
        <taxon>Ascomycota</taxon>
        <taxon>Pezizomycotina</taxon>
        <taxon>Eurotiomycetes</taxon>
        <taxon>Eurotiomycetidae</taxon>
        <taxon>Eurotiales</taxon>
        <taxon>Trichocomaceae</taxon>
        <taxon>Talaromyces</taxon>
        <taxon>Talaromyces sect. Talaromyces</taxon>
    </lineage>
</organism>
<evidence type="ECO:0000256" key="5">
    <source>
        <dbReference type="ARBA" id="ARBA00022729"/>
    </source>
</evidence>
<evidence type="ECO:0000256" key="8">
    <source>
        <dbReference type="ARBA" id="ARBA00023295"/>
    </source>
</evidence>
<keyword evidence="12" id="KW-1185">Reference proteome</keyword>
<keyword evidence="5" id="KW-0732">Signal</keyword>
<dbReference type="PANTHER" id="PTHR42061:SF6">
    <property type="entry name" value="ENDO-CHITOSANASE"/>
    <property type="match status" value="1"/>
</dbReference>
<gene>
    <name evidence="11" type="ORF">TSTA_094150</name>
</gene>
<dbReference type="InterPro" id="IPR009939">
    <property type="entry name" value="Chitosanase_fungal"/>
</dbReference>
<dbReference type="OrthoDB" id="4756206at2759"/>
<accession>B8M2R4</accession>
<reference evidence="12" key="1">
    <citation type="journal article" date="2015" name="Genome Announc.">
        <title>Genome sequence of the AIDS-associated pathogen Penicillium marneffei (ATCC18224) and its near taxonomic relative Talaromyces stipitatus (ATCC10500).</title>
        <authorList>
            <person name="Nierman W.C."/>
            <person name="Fedorova-Abrams N.D."/>
            <person name="Andrianopoulos A."/>
        </authorList>
    </citation>
    <scope>NUCLEOTIDE SEQUENCE [LARGE SCALE GENOMIC DNA]</scope>
    <source>
        <strain evidence="12">ATCC 10500 / CBS 375.48 / QM 6759 / NRRL 1006</strain>
    </source>
</reference>
<dbReference type="GO" id="GO:0016977">
    <property type="term" value="F:chitosanase activity"/>
    <property type="evidence" value="ECO:0007669"/>
    <property type="project" value="UniProtKB-EC"/>
</dbReference>
<dbReference type="PhylomeDB" id="B8M2R4"/>
<proteinExistence type="inferred from homology"/>
<comment type="similarity">
    <text evidence="3 10">Belongs to the glycosyl hydrolase 75 family.</text>
</comment>
<comment type="function">
    <text evidence="10">Chitosanase catalyzing the endo-type cleavage of chitosan, the deacylated form of chitin. Chitosanase may be crucial in the degradation of the deacetylated portion of chitin in the fungal cell wall.</text>
</comment>
<dbReference type="EC" id="3.2.1.132" evidence="10"/>
<keyword evidence="9 10" id="KW-0624">Polysaccharide degradation</keyword>
<evidence type="ECO:0000256" key="2">
    <source>
        <dbReference type="ARBA" id="ARBA00004613"/>
    </source>
</evidence>
<protein>
    <recommendedName>
        <fullName evidence="10">Endo-chitosanase</fullName>
        <ecNumber evidence="10">3.2.1.132</ecNumber>
    </recommendedName>
</protein>
<dbReference type="PANTHER" id="PTHR42061">
    <property type="entry name" value="ENDO-CHITOSANASE"/>
    <property type="match status" value="1"/>
</dbReference>
<dbReference type="GO" id="GO:0005576">
    <property type="term" value="C:extracellular region"/>
    <property type="evidence" value="ECO:0007669"/>
    <property type="project" value="UniProtKB-SubCell"/>
</dbReference>
<dbReference type="GeneID" id="8103743"/>
<evidence type="ECO:0000313" key="11">
    <source>
        <dbReference type="EMBL" id="EED22169.1"/>
    </source>
</evidence>
<evidence type="ECO:0000313" key="12">
    <source>
        <dbReference type="Proteomes" id="UP000001745"/>
    </source>
</evidence>
<name>B8M2R4_TALSN</name>
<evidence type="ECO:0000256" key="7">
    <source>
        <dbReference type="ARBA" id="ARBA00023277"/>
    </source>
</evidence>
<evidence type="ECO:0000256" key="10">
    <source>
        <dbReference type="RuleBase" id="RU361208"/>
    </source>
</evidence>
<dbReference type="Proteomes" id="UP000001745">
    <property type="component" value="Unassembled WGS sequence"/>
</dbReference>
<dbReference type="eggNOG" id="ENOG502S39Y">
    <property type="taxonomic scope" value="Eukaryota"/>
</dbReference>